<evidence type="ECO:0000313" key="2">
    <source>
        <dbReference type="Proteomes" id="UP000320653"/>
    </source>
</evidence>
<comment type="caution">
    <text evidence="1">The sequence shown here is derived from an EMBL/GenBank/DDBJ whole genome shotgun (WGS) entry which is preliminary data.</text>
</comment>
<dbReference type="InterPro" id="IPR009964">
    <property type="entry name" value="DUF1491"/>
</dbReference>
<dbReference type="Pfam" id="PF07372">
    <property type="entry name" value="DUF1491"/>
    <property type="match status" value="1"/>
</dbReference>
<organism evidence="1 2">
    <name type="scientific">Neorhizobium alkalisoli</name>
    <dbReference type="NCBI Taxonomy" id="528178"/>
    <lineage>
        <taxon>Bacteria</taxon>
        <taxon>Pseudomonadati</taxon>
        <taxon>Pseudomonadota</taxon>
        <taxon>Alphaproteobacteria</taxon>
        <taxon>Hyphomicrobiales</taxon>
        <taxon>Rhizobiaceae</taxon>
        <taxon>Rhizobium/Agrobacterium group</taxon>
        <taxon>Neorhizobium</taxon>
    </lineage>
</organism>
<dbReference type="RefSeq" id="WP_145637406.1">
    <property type="nucleotide sequence ID" value="NZ_VIWP01000003.1"/>
</dbReference>
<evidence type="ECO:0000313" key="1">
    <source>
        <dbReference type="EMBL" id="TWF54719.1"/>
    </source>
</evidence>
<gene>
    <name evidence="1" type="ORF">FHW37_103589</name>
</gene>
<reference evidence="1 2" key="1">
    <citation type="submission" date="2019-06" db="EMBL/GenBank/DDBJ databases">
        <title>Sorghum-associated microbial communities from plants grown in Nebraska, USA.</title>
        <authorList>
            <person name="Schachtman D."/>
        </authorList>
    </citation>
    <scope>NUCLEOTIDE SEQUENCE [LARGE SCALE GENOMIC DNA]</scope>
    <source>
        <strain evidence="1 2">1225</strain>
    </source>
</reference>
<accession>A0A561QWN8</accession>
<proteinExistence type="predicted"/>
<dbReference type="Proteomes" id="UP000320653">
    <property type="component" value="Unassembled WGS sequence"/>
</dbReference>
<sequence>MRLKSHIFVSALVRRVFAAGDFAAVLHKGAEEAGAVFVRQRLRDGTETLYAPAPQNFFGEDDGGRKFEKRLEKADPEKVGEAVAKELRFDPDLWLVELEVEEIGDLIDIVAE</sequence>
<dbReference type="OrthoDB" id="9809136at2"/>
<dbReference type="Gene3D" id="3.40.1530.20">
    <property type="entry name" value="Protein of unknown function (DUF1491)"/>
    <property type="match status" value="1"/>
</dbReference>
<dbReference type="AlphaFoldDB" id="A0A561QWN8"/>
<dbReference type="EMBL" id="VIWP01000003">
    <property type="protein sequence ID" value="TWF54719.1"/>
    <property type="molecule type" value="Genomic_DNA"/>
</dbReference>
<name>A0A561QWN8_9HYPH</name>
<keyword evidence="2" id="KW-1185">Reference proteome</keyword>
<protein>
    <recommendedName>
        <fullName evidence="3">DUF1491 family protein</fullName>
    </recommendedName>
</protein>
<evidence type="ECO:0008006" key="3">
    <source>
        <dbReference type="Google" id="ProtNLM"/>
    </source>
</evidence>